<sequence>MKKEKEESIYSGQFILLCLSSFLFFASFNMIIPELPNYLTQLGGADYKGLIIALFTLTAGFSRPFTGKLVDKVGRVPVMVIGALVGAIASLMYPLISSVAGFLLIRFFHGFSAGFKPTGTATYLADVVPENRRGEAMGMLGLAGSLGMASGPALGSQIALAFPIEYLFYASSLLSVLSVAILYRLKETLTDTQRFALPMLKIQRHEIIEVRVMPPSIVMIFSVFAFGTVLTIIPDFSEHLGIRNKGLFFTTFTLASLAIRFLAGKASDRYGRVAVLKVGAALLSLAMFVVGMAKTPSELLVAGVLFGVAHGMNAPTLFAWTIDLSQESLRGKALATIYIALEVGIGLGAIVSGWVYGNQATNFSYTFWLAGALAFLAFLYLLFFQRRNTLSPQ</sequence>
<feature type="transmembrane region" description="Helical" evidence="5">
    <location>
        <begin position="246"/>
        <end position="263"/>
    </location>
</feature>
<comment type="subcellular location">
    <subcellularLocation>
        <location evidence="1">Membrane</location>
        <topology evidence="1">Multi-pass membrane protein</topology>
    </subcellularLocation>
</comment>
<comment type="caution">
    <text evidence="7">The sequence shown here is derived from an EMBL/GenBank/DDBJ whole genome shotgun (WGS) entry which is preliminary data.</text>
</comment>
<dbReference type="RefSeq" id="WP_320005452.1">
    <property type="nucleotide sequence ID" value="NZ_JAUHJS010000009.1"/>
</dbReference>
<protein>
    <submittedName>
        <fullName evidence="7">MFS transporter</fullName>
    </submittedName>
</protein>
<feature type="transmembrane region" description="Helical" evidence="5">
    <location>
        <begin position="12"/>
        <end position="32"/>
    </location>
</feature>
<feature type="transmembrane region" description="Helical" evidence="5">
    <location>
        <begin position="299"/>
        <end position="322"/>
    </location>
</feature>
<keyword evidence="4 5" id="KW-0472">Membrane</keyword>
<feature type="transmembrane region" description="Helical" evidence="5">
    <location>
        <begin position="275"/>
        <end position="293"/>
    </location>
</feature>
<dbReference type="InterPro" id="IPR005828">
    <property type="entry name" value="MFS_sugar_transport-like"/>
</dbReference>
<dbReference type="PANTHER" id="PTHR23531">
    <property type="entry name" value="QUINOLENE RESISTANCE PROTEIN NORA"/>
    <property type="match status" value="1"/>
</dbReference>
<feature type="domain" description="Major facilitator superfamily (MFS) profile" evidence="6">
    <location>
        <begin position="13"/>
        <end position="389"/>
    </location>
</feature>
<evidence type="ECO:0000256" key="5">
    <source>
        <dbReference type="SAM" id="Phobius"/>
    </source>
</evidence>
<evidence type="ECO:0000256" key="4">
    <source>
        <dbReference type="ARBA" id="ARBA00023136"/>
    </source>
</evidence>
<dbReference type="PRINTS" id="PR01035">
    <property type="entry name" value="TCRTETA"/>
</dbReference>
<evidence type="ECO:0000313" key="8">
    <source>
        <dbReference type="Proteomes" id="UP001168552"/>
    </source>
</evidence>
<evidence type="ECO:0000259" key="6">
    <source>
        <dbReference type="PROSITE" id="PS50850"/>
    </source>
</evidence>
<evidence type="ECO:0000256" key="2">
    <source>
        <dbReference type="ARBA" id="ARBA00022692"/>
    </source>
</evidence>
<organism evidence="7 8">
    <name type="scientific">Shiella aurantiaca</name>
    <dbReference type="NCBI Taxonomy" id="3058365"/>
    <lineage>
        <taxon>Bacteria</taxon>
        <taxon>Pseudomonadati</taxon>
        <taxon>Bacteroidota</taxon>
        <taxon>Cytophagia</taxon>
        <taxon>Cytophagales</taxon>
        <taxon>Shiellaceae</taxon>
        <taxon>Shiella</taxon>
    </lineage>
</organism>
<dbReference type="Pfam" id="PF00083">
    <property type="entry name" value="Sugar_tr"/>
    <property type="match status" value="1"/>
</dbReference>
<evidence type="ECO:0000256" key="3">
    <source>
        <dbReference type="ARBA" id="ARBA00022989"/>
    </source>
</evidence>
<evidence type="ECO:0000256" key="1">
    <source>
        <dbReference type="ARBA" id="ARBA00004141"/>
    </source>
</evidence>
<keyword evidence="3 5" id="KW-1133">Transmembrane helix</keyword>
<dbReference type="Gene3D" id="1.20.1250.20">
    <property type="entry name" value="MFS general substrate transporter like domains"/>
    <property type="match status" value="2"/>
</dbReference>
<dbReference type="CDD" id="cd17489">
    <property type="entry name" value="MFS_YfcJ_like"/>
    <property type="match status" value="1"/>
</dbReference>
<dbReference type="InterPro" id="IPR001958">
    <property type="entry name" value="Tet-R_TetA/multi-R_MdtG-like"/>
</dbReference>
<feature type="transmembrane region" description="Helical" evidence="5">
    <location>
        <begin position="334"/>
        <end position="357"/>
    </location>
</feature>
<dbReference type="PROSITE" id="PS50850">
    <property type="entry name" value="MFS"/>
    <property type="match status" value="1"/>
</dbReference>
<evidence type="ECO:0000313" key="7">
    <source>
        <dbReference type="EMBL" id="MDN4166913.1"/>
    </source>
</evidence>
<feature type="transmembrane region" description="Helical" evidence="5">
    <location>
        <begin position="363"/>
        <end position="383"/>
    </location>
</feature>
<dbReference type="Proteomes" id="UP001168552">
    <property type="component" value="Unassembled WGS sequence"/>
</dbReference>
<dbReference type="InterPro" id="IPR011701">
    <property type="entry name" value="MFS"/>
</dbReference>
<feature type="transmembrane region" description="Helical" evidence="5">
    <location>
        <begin position="212"/>
        <end position="234"/>
    </location>
</feature>
<reference evidence="7" key="1">
    <citation type="submission" date="2023-06" db="EMBL/GenBank/DDBJ databases">
        <title>Cytophagales bacterium Strain LB-30, isolated from soil.</title>
        <authorList>
            <person name="Liu B."/>
        </authorList>
    </citation>
    <scope>NUCLEOTIDE SEQUENCE</scope>
    <source>
        <strain evidence="7">LB-30</strain>
    </source>
</reference>
<proteinExistence type="predicted"/>
<keyword evidence="2 5" id="KW-0812">Transmembrane</keyword>
<accession>A0ABT8F957</accession>
<dbReference type="InterPro" id="IPR020846">
    <property type="entry name" value="MFS_dom"/>
</dbReference>
<dbReference type="EMBL" id="JAUHJS010000009">
    <property type="protein sequence ID" value="MDN4166913.1"/>
    <property type="molecule type" value="Genomic_DNA"/>
</dbReference>
<feature type="transmembrane region" description="Helical" evidence="5">
    <location>
        <begin position="166"/>
        <end position="185"/>
    </location>
</feature>
<dbReference type="SUPFAM" id="SSF103473">
    <property type="entry name" value="MFS general substrate transporter"/>
    <property type="match status" value="1"/>
</dbReference>
<feature type="transmembrane region" description="Helical" evidence="5">
    <location>
        <begin position="78"/>
        <end position="96"/>
    </location>
</feature>
<keyword evidence="8" id="KW-1185">Reference proteome</keyword>
<gene>
    <name evidence="7" type="ORF">QWY31_15485</name>
</gene>
<dbReference type="PANTHER" id="PTHR23531:SF1">
    <property type="entry name" value="QUINOLENE RESISTANCE PROTEIN NORA"/>
    <property type="match status" value="1"/>
</dbReference>
<dbReference type="Pfam" id="PF07690">
    <property type="entry name" value="MFS_1"/>
    <property type="match status" value="1"/>
</dbReference>
<dbReference type="InterPro" id="IPR036259">
    <property type="entry name" value="MFS_trans_sf"/>
</dbReference>
<dbReference type="InterPro" id="IPR052714">
    <property type="entry name" value="MFS_Exporter"/>
</dbReference>
<name>A0ABT8F957_9BACT</name>
<feature type="transmembrane region" description="Helical" evidence="5">
    <location>
        <begin position="47"/>
        <end position="66"/>
    </location>
</feature>